<organism evidence="1 2">
    <name type="scientific">Capsella rubella</name>
    <dbReference type="NCBI Taxonomy" id="81985"/>
    <lineage>
        <taxon>Eukaryota</taxon>
        <taxon>Viridiplantae</taxon>
        <taxon>Streptophyta</taxon>
        <taxon>Embryophyta</taxon>
        <taxon>Tracheophyta</taxon>
        <taxon>Spermatophyta</taxon>
        <taxon>Magnoliopsida</taxon>
        <taxon>eudicotyledons</taxon>
        <taxon>Gunneridae</taxon>
        <taxon>Pentapetalae</taxon>
        <taxon>rosids</taxon>
        <taxon>malvids</taxon>
        <taxon>Brassicales</taxon>
        <taxon>Brassicaceae</taxon>
        <taxon>Camelineae</taxon>
        <taxon>Capsella</taxon>
    </lineage>
</organism>
<evidence type="ECO:0000313" key="2">
    <source>
        <dbReference type="Proteomes" id="UP000029121"/>
    </source>
</evidence>
<dbReference type="EMBL" id="KB870845">
    <property type="protein sequence ID" value="EOA12159.1"/>
    <property type="molecule type" value="Genomic_DNA"/>
</dbReference>
<name>R0G6N5_9BRAS</name>
<dbReference type="Proteomes" id="UP000029121">
    <property type="component" value="Unassembled WGS sequence"/>
</dbReference>
<accession>R0G6N5</accession>
<dbReference type="AlphaFoldDB" id="R0G6N5"/>
<feature type="non-terminal residue" evidence="1">
    <location>
        <position position="1"/>
    </location>
</feature>
<keyword evidence="2" id="KW-1185">Reference proteome</keyword>
<reference evidence="2" key="1">
    <citation type="journal article" date="2013" name="Nat. Genet.">
        <title>The Capsella rubella genome and the genomic consequences of rapid mating system evolution.</title>
        <authorList>
            <person name="Slotte T."/>
            <person name="Hazzouri K.M."/>
            <person name="Agren J.A."/>
            <person name="Koenig D."/>
            <person name="Maumus F."/>
            <person name="Guo Y.L."/>
            <person name="Steige K."/>
            <person name="Platts A.E."/>
            <person name="Escobar J.S."/>
            <person name="Newman L.K."/>
            <person name="Wang W."/>
            <person name="Mandakova T."/>
            <person name="Vello E."/>
            <person name="Smith L.M."/>
            <person name="Henz S.R."/>
            <person name="Steffen J."/>
            <person name="Takuno S."/>
            <person name="Brandvain Y."/>
            <person name="Coop G."/>
            <person name="Andolfatto P."/>
            <person name="Hu T.T."/>
            <person name="Blanchette M."/>
            <person name="Clark R.M."/>
            <person name="Quesneville H."/>
            <person name="Nordborg M."/>
            <person name="Gaut B.S."/>
            <person name="Lysak M.A."/>
            <person name="Jenkins J."/>
            <person name="Grimwood J."/>
            <person name="Chapman J."/>
            <person name="Prochnik S."/>
            <person name="Shu S."/>
            <person name="Rokhsar D."/>
            <person name="Schmutz J."/>
            <person name="Weigel D."/>
            <person name="Wright S.I."/>
        </authorList>
    </citation>
    <scope>NUCLEOTIDE SEQUENCE [LARGE SCALE GENOMIC DNA]</scope>
    <source>
        <strain evidence="2">cv. Monte Gargano</strain>
    </source>
</reference>
<evidence type="ECO:0000313" key="1">
    <source>
        <dbReference type="EMBL" id="EOA12159.1"/>
    </source>
</evidence>
<sequence>NLAKILGVSIAYNCQILPAAPAELVTELAWRYVF</sequence>
<gene>
    <name evidence="1" type="ORF">CARUB_v100039451mg</name>
</gene>
<protein>
    <submittedName>
        <fullName evidence="1">Uncharacterized protein</fullName>
    </submittedName>
</protein>
<proteinExistence type="predicted"/>